<accession>A0AAN7RF14</accession>
<protein>
    <submittedName>
        <fullName evidence="2">Uncharacterized protein</fullName>
    </submittedName>
</protein>
<dbReference type="AlphaFoldDB" id="A0AAN7RF14"/>
<feature type="region of interest" description="Disordered" evidence="1">
    <location>
        <begin position="63"/>
        <end position="169"/>
    </location>
</feature>
<name>A0AAN7RF14_TRANT</name>
<organism evidence="2 3">
    <name type="scientific">Trapa natans</name>
    <name type="common">Water chestnut</name>
    <dbReference type="NCBI Taxonomy" id="22666"/>
    <lineage>
        <taxon>Eukaryota</taxon>
        <taxon>Viridiplantae</taxon>
        <taxon>Streptophyta</taxon>
        <taxon>Embryophyta</taxon>
        <taxon>Tracheophyta</taxon>
        <taxon>Spermatophyta</taxon>
        <taxon>Magnoliopsida</taxon>
        <taxon>eudicotyledons</taxon>
        <taxon>Gunneridae</taxon>
        <taxon>Pentapetalae</taxon>
        <taxon>rosids</taxon>
        <taxon>malvids</taxon>
        <taxon>Myrtales</taxon>
        <taxon>Lythraceae</taxon>
        <taxon>Trapa</taxon>
    </lineage>
</organism>
<sequence length="169" mass="17133">MESPSLTSSSTKDHENTTPAAVTSPEVAAGHGGCSSFHTLAMPPGGLFQATVRLFLKCLGLERETTPPHVAGCRQAPHSRENEREEEEKDRSSSQQKGGGGGKTEGDHGGASPDPQPTTEAAGDDGKTDAAGDPAPSTAAQDDPPATTVGLSRVPARPSIGSGSGAQHN</sequence>
<gene>
    <name evidence="2" type="ORF">SAY86_021774</name>
</gene>
<reference evidence="2 3" key="1">
    <citation type="journal article" date="2023" name="Hortic Res">
        <title>Pangenome of water caltrop reveals structural variations and asymmetric subgenome divergence after allopolyploidization.</title>
        <authorList>
            <person name="Zhang X."/>
            <person name="Chen Y."/>
            <person name="Wang L."/>
            <person name="Yuan Y."/>
            <person name="Fang M."/>
            <person name="Shi L."/>
            <person name="Lu R."/>
            <person name="Comes H.P."/>
            <person name="Ma Y."/>
            <person name="Chen Y."/>
            <person name="Huang G."/>
            <person name="Zhou Y."/>
            <person name="Zheng Z."/>
            <person name="Qiu Y."/>
        </authorList>
    </citation>
    <scope>NUCLEOTIDE SEQUENCE [LARGE SCALE GENOMIC DNA]</scope>
    <source>
        <strain evidence="2">F231</strain>
    </source>
</reference>
<feature type="region of interest" description="Disordered" evidence="1">
    <location>
        <begin position="1"/>
        <end position="44"/>
    </location>
</feature>
<comment type="caution">
    <text evidence="2">The sequence shown here is derived from an EMBL/GenBank/DDBJ whole genome shotgun (WGS) entry which is preliminary data.</text>
</comment>
<feature type="compositionally biased region" description="Polar residues" evidence="1">
    <location>
        <begin position="1"/>
        <end position="10"/>
    </location>
</feature>
<evidence type="ECO:0000313" key="2">
    <source>
        <dbReference type="EMBL" id="KAK4801287.1"/>
    </source>
</evidence>
<keyword evidence="3" id="KW-1185">Reference proteome</keyword>
<dbReference type="EMBL" id="JAXQNO010000003">
    <property type="protein sequence ID" value="KAK4801287.1"/>
    <property type="molecule type" value="Genomic_DNA"/>
</dbReference>
<evidence type="ECO:0000313" key="3">
    <source>
        <dbReference type="Proteomes" id="UP001346149"/>
    </source>
</evidence>
<proteinExistence type="predicted"/>
<dbReference type="Proteomes" id="UP001346149">
    <property type="component" value="Unassembled WGS sequence"/>
</dbReference>
<evidence type="ECO:0000256" key="1">
    <source>
        <dbReference type="SAM" id="MobiDB-lite"/>
    </source>
</evidence>